<evidence type="ECO:0000313" key="2">
    <source>
        <dbReference type="Proteomes" id="UP000886595"/>
    </source>
</evidence>
<organism evidence="1 2">
    <name type="scientific">Brassica carinata</name>
    <name type="common">Ethiopian mustard</name>
    <name type="synonym">Abyssinian cabbage</name>
    <dbReference type="NCBI Taxonomy" id="52824"/>
    <lineage>
        <taxon>Eukaryota</taxon>
        <taxon>Viridiplantae</taxon>
        <taxon>Streptophyta</taxon>
        <taxon>Embryophyta</taxon>
        <taxon>Tracheophyta</taxon>
        <taxon>Spermatophyta</taxon>
        <taxon>Magnoliopsida</taxon>
        <taxon>eudicotyledons</taxon>
        <taxon>Gunneridae</taxon>
        <taxon>Pentapetalae</taxon>
        <taxon>rosids</taxon>
        <taxon>malvids</taxon>
        <taxon>Brassicales</taxon>
        <taxon>Brassicaceae</taxon>
        <taxon>Brassiceae</taxon>
        <taxon>Brassica</taxon>
    </lineage>
</organism>
<name>A0A8X7QJ15_BRACI</name>
<dbReference type="AlphaFoldDB" id="A0A8X7QJ15"/>
<dbReference type="Proteomes" id="UP000886595">
    <property type="component" value="Unassembled WGS sequence"/>
</dbReference>
<accession>A0A8X7QJ15</accession>
<keyword evidence="2" id="KW-1185">Reference proteome</keyword>
<protein>
    <submittedName>
        <fullName evidence="1">Uncharacterized protein</fullName>
    </submittedName>
</protein>
<reference evidence="1 2" key="1">
    <citation type="submission" date="2020-02" db="EMBL/GenBank/DDBJ databases">
        <authorList>
            <person name="Ma Q."/>
            <person name="Huang Y."/>
            <person name="Song X."/>
            <person name="Pei D."/>
        </authorList>
    </citation>
    <scope>NUCLEOTIDE SEQUENCE [LARGE SCALE GENOMIC DNA]</scope>
    <source>
        <strain evidence="1">Sxm20200214</strain>
        <tissue evidence="1">Leaf</tissue>
    </source>
</reference>
<gene>
    <name evidence="1" type="ORF">Bca52824_063478</name>
</gene>
<evidence type="ECO:0000313" key="1">
    <source>
        <dbReference type="EMBL" id="KAG2268923.1"/>
    </source>
</evidence>
<sequence length="80" mass="9173">MVSESQQPSEKDASVNLKQLQYLLVKALPVLRDIYTEQNRELEVEAAVRGLPVTESDITWFELHPSERIYCRFHVVSNGA</sequence>
<dbReference type="OrthoDB" id="1744106at2759"/>
<dbReference type="EMBL" id="JAAMPC010000013">
    <property type="protein sequence ID" value="KAG2268923.1"/>
    <property type="molecule type" value="Genomic_DNA"/>
</dbReference>
<proteinExistence type="predicted"/>
<comment type="caution">
    <text evidence="1">The sequence shown here is derived from an EMBL/GenBank/DDBJ whole genome shotgun (WGS) entry which is preliminary data.</text>
</comment>